<accession>A0A1G7SF39</accession>
<protein>
    <recommendedName>
        <fullName evidence="4">DUF2794 domain-containing protein</fullName>
    </recommendedName>
</protein>
<name>A0A1G7SF39_9HYPH</name>
<keyword evidence="3" id="KW-1185">Reference proteome</keyword>
<dbReference type="AlphaFoldDB" id="A0A1G7SF39"/>
<dbReference type="Pfam" id="PF10984">
    <property type="entry name" value="DUF2794"/>
    <property type="match status" value="1"/>
</dbReference>
<dbReference type="Proteomes" id="UP000199495">
    <property type="component" value="Unassembled WGS sequence"/>
</dbReference>
<sequence>MPAPANGAIIGHGRFSFEGSQGLTDRDDGKDDAGIHAFTPARTSAHSRMVALVSFDRKELALILNVYGKKVAAGEWRDYALDFGRERAMFSIYQRTSERPLYVVEKNPKLARKQGQYMVIGADGRILKRGHDLASVLRILDPQLYVVR</sequence>
<reference evidence="2 3" key="1">
    <citation type="submission" date="2016-10" db="EMBL/GenBank/DDBJ databases">
        <authorList>
            <person name="de Groot N.N."/>
        </authorList>
    </citation>
    <scope>NUCLEOTIDE SEQUENCE [LARGE SCALE GENOMIC DNA]</scope>
    <source>
        <strain evidence="2 3">CGMCC 1.10267</strain>
    </source>
</reference>
<dbReference type="EMBL" id="FNCS01000001">
    <property type="protein sequence ID" value="SDG21522.1"/>
    <property type="molecule type" value="Genomic_DNA"/>
</dbReference>
<feature type="region of interest" description="Disordered" evidence="1">
    <location>
        <begin position="11"/>
        <end position="34"/>
    </location>
</feature>
<evidence type="ECO:0000313" key="2">
    <source>
        <dbReference type="EMBL" id="SDG21522.1"/>
    </source>
</evidence>
<evidence type="ECO:0000313" key="3">
    <source>
        <dbReference type="Proteomes" id="UP000199495"/>
    </source>
</evidence>
<feature type="compositionally biased region" description="Basic and acidic residues" evidence="1">
    <location>
        <begin position="24"/>
        <end position="34"/>
    </location>
</feature>
<dbReference type="InterPro" id="IPR021252">
    <property type="entry name" value="DUF2794"/>
</dbReference>
<evidence type="ECO:0008006" key="4">
    <source>
        <dbReference type="Google" id="ProtNLM"/>
    </source>
</evidence>
<proteinExistence type="predicted"/>
<evidence type="ECO:0000256" key="1">
    <source>
        <dbReference type="SAM" id="MobiDB-lite"/>
    </source>
</evidence>
<dbReference type="STRING" id="440168.SAMN04487974_101470"/>
<gene>
    <name evidence="2" type="ORF">SAMN04487974_101470</name>
</gene>
<organism evidence="2 3">
    <name type="scientific">Pelagibacterium luteolum</name>
    <dbReference type="NCBI Taxonomy" id="440168"/>
    <lineage>
        <taxon>Bacteria</taxon>
        <taxon>Pseudomonadati</taxon>
        <taxon>Pseudomonadota</taxon>
        <taxon>Alphaproteobacteria</taxon>
        <taxon>Hyphomicrobiales</taxon>
        <taxon>Devosiaceae</taxon>
        <taxon>Pelagibacterium</taxon>
    </lineage>
</organism>